<dbReference type="AlphaFoldDB" id="A0A8R7PM21"/>
<organism evidence="2 3">
    <name type="scientific">Triticum urartu</name>
    <name type="common">Red wild einkorn</name>
    <name type="synonym">Crithodium urartu</name>
    <dbReference type="NCBI Taxonomy" id="4572"/>
    <lineage>
        <taxon>Eukaryota</taxon>
        <taxon>Viridiplantae</taxon>
        <taxon>Streptophyta</taxon>
        <taxon>Embryophyta</taxon>
        <taxon>Tracheophyta</taxon>
        <taxon>Spermatophyta</taxon>
        <taxon>Magnoliopsida</taxon>
        <taxon>Liliopsida</taxon>
        <taxon>Poales</taxon>
        <taxon>Poaceae</taxon>
        <taxon>BOP clade</taxon>
        <taxon>Pooideae</taxon>
        <taxon>Triticodae</taxon>
        <taxon>Triticeae</taxon>
        <taxon>Triticinae</taxon>
        <taxon>Triticum</taxon>
    </lineage>
</organism>
<feature type="compositionally biased region" description="Acidic residues" evidence="1">
    <location>
        <begin position="225"/>
        <end position="235"/>
    </location>
</feature>
<evidence type="ECO:0000313" key="2">
    <source>
        <dbReference type="EnsemblPlants" id="TuG1812G0200006159.01.T01.cds390703"/>
    </source>
</evidence>
<evidence type="ECO:0000256" key="1">
    <source>
        <dbReference type="SAM" id="MobiDB-lite"/>
    </source>
</evidence>
<feature type="compositionally biased region" description="Gly residues" evidence="1">
    <location>
        <begin position="59"/>
        <end position="68"/>
    </location>
</feature>
<feature type="region of interest" description="Disordered" evidence="1">
    <location>
        <begin position="179"/>
        <end position="259"/>
    </location>
</feature>
<dbReference type="EnsemblPlants" id="TuG1812G0200006159.01.T01">
    <property type="protein sequence ID" value="TuG1812G0200006159.01.T01.cds390703"/>
    <property type="gene ID" value="TuG1812G0200006159.01"/>
</dbReference>
<reference evidence="2" key="3">
    <citation type="submission" date="2022-06" db="UniProtKB">
        <authorList>
            <consortium name="EnsemblPlants"/>
        </authorList>
    </citation>
    <scope>IDENTIFICATION</scope>
</reference>
<reference evidence="2" key="2">
    <citation type="submission" date="2018-03" db="EMBL/GenBank/DDBJ databases">
        <title>The Triticum urartu genome reveals the dynamic nature of wheat genome evolution.</title>
        <authorList>
            <person name="Ling H."/>
            <person name="Ma B."/>
            <person name="Shi X."/>
            <person name="Liu H."/>
            <person name="Dong L."/>
            <person name="Sun H."/>
            <person name="Cao Y."/>
            <person name="Gao Q."/>
            <person name="Zheng S."/>
            <person name="Li Y."/>
            <person name="Yu Y."/>
            <person name="Du H."/>
            <person name="Qi M."/>
            <person name="Li Y."/>
            <person name="Yu H."/>
            <person name="Cui Y."/>
            <person name="Wang N."/>
            <person name="Chen C."/>
            <person name="Wu H."/>
            <person name="Zhao Y."/>
            <person name="Zhang J."/>
            <person name="Li Y."/>
            <person name="Zhou W."/>
            <person name="Zhang B."/>
            <person name="Hu W."/>
            <person name="Eijk M."/>
            <person name="Tang J."/>
            <person name="Witsenboer H."/>
            <person name="Zhao S."/>
            <person name="Li Z."/>
            <person name="Zhang A."/>
            <person name="Wang D."/>
            <person name="Liang C."/>
        </authorList>
    </citation>
    <scope>NUCLEOTIDE SEQUENCE [LARGE SCALE GENOMIC DNA]</scope>
    <source>
        <strain evidence="2">cv. G1812</strain>
    </source>
</reference>
<accession>A0A8R7PM21</accession>
<proteinExistence type="predicted"/>
<feature type="region of interest" description="Disordered" evidence="1">
    <location>
        <begin position="1"/>
        <end position="81"/>
    </location>
</feature>
<dbReference type="Proteomes" id="UP000015106">
    <property type="component" value="Chromosome 2"/>
</dbReference>
<reference evidence="3" key="1">
    <citation type="journal article" date="2013" name="Nature">
        <title>Draft genome of the wheat A-genome progenitor Triticum urartu.</title>
        <authorList>
            <person name="Ling H.Q."/>
            <person name="Zhao S."/>
            <person name="Liu D."/>
            <person name="Wang J."/>
            <person name="Sun H."/>
            <person name="Zhang C."/>
            <person name="Fan H."/>
            <person name="Li D."/>
            <person name="Dong L."/>
            <person name="Tao Y."/>
            <person name="Gao C."/>
            <person name="Wu H."/>
            <person name="Li Y."/>
            <person name="Cui Y."/>
            <person name="Guo X."/>
            <person name="Zheng S."/>
            <person name="Wang B."/>
            <person name="Yu K."/>
            <person name="Liang Q."/>
            <person name="Yang W."/>
            <person name="Lou X."/>
            <person name="Chen J."/>
            <person name="Feng M."/>
            <person name="Jian J."/>
            <person name="Zhang X."/>
            <person name="Luo G."/>
            <person name="Jiang Y."/>
            <person name="Liu J."/>
            <person name="Wang Z."/>
            <person name="Sha Y."/>
            <person name="Zhang B."/>
            <person name="Wu H."/>
            <person name="Tang D."/>
            <person name="Shen Q."/>
            <person name="Xue P."/>
            <person name="Zou S."/>
            <person name="Wang X."/>
            <person name="Liu X."/>
            <person name="Wang F."/>
            <person name="Yang Y."/>
            <person name="An X."/>
            <person name="Dong Z."/>
            <person name="Zhang K."/>
            <person name="Zhang X."/>
            <person name="Luo M.C."/>
            <person name="Dvorak J."/>
            <person name="Tong Y."/>
            <person name="Wang J."/>
            <person name="Yang H."/>
            <person name="Li Z."/>
            <person name="Wang D."/>
            <person name="Zhang A."/>
            <person name="Wang J."/>
        </authorList>
    </citation>
    <scope>NUCLEOTIDE SEQUENCE</scope>
    <source>
        <strain evidence="3">cv. G1812</strain>
    </source>
</reference>
<dbReference type="Gramene" id="TuG1812G0200006159.01.T01">
    <property type="protein sequence ID" value="TuG1812G0200006159.01.T01.cds390703"/>
    <property type="gene ID" value="TuG1812G0200006159.01"/>
</dbReference>
<protein>
    <submittedName>
        <fullName evidence="2">Uncharacterized protein</fullName>
    </submittedName>
</protein>
<name>A0A8R7PM21_TRIUA</name>
<evidence type="ECO:0000313" key="3">
    <source>
        <dbReference type="Proteomes" id="UP000015106"/>
    </source>
</evidence>
<keyword evidence="3" id="KW-1185">Reference proteome</keyword>
<sequence>MLMDGPRRRRRAAASRNQPIESREEMRSDPQTQRTARTKESNRIEPMAESEPDFAVGGLECGGGAWGGEGERAADPGAGPGHLERPHLDAELGVELHLHLHRASRQLRPEVGLGHVPLQHLLAAERRLHLRGRLVALEEGVEGREPEALAVVEREGLDVVVVEPHPLVGVAHRHGEREVVLEQRGAGRGAERELGEGGGVDGGGDHLRAEDEVEDEGEDPRGDEERDEDAAEAAEEPARQALERAAQARRRAAPRTHPVESWWWTTAAAAAAGRSELARLWVGLDSGL</sequence>